<gene>
    <name evidence="1" type="ORF">Thimo_2448</name>
</gene>
<evidence type="ECO:0000313" key="2">
    <source>
        <dbReference type="Proteomes" id="UP000010816"/>
    </source>
</evidence>
<protein>
    <submittedName>
        <fullName evidence="1">Uncharacterized protein</fullName>
    </submittedName>
</protein>
<evidence type="ECO:0000313" key="1">
    <source>
        <dbReference type="EMBL" id="AGA91181.1"/>
    </source>
</evidence>
<dbReference type="PANTHER" id="PTHR47017:SF1">
    <property type="entry name" value="ACYL-COA"/>
    <property type="match status" value="1"/>
</dbReference>
<organism evidence="1 2">
    <name type="scientific">Thioflavicoccus mobilis 8321</name>
    <dbReference type="NCBI Taxonomy" id="765912"/>
    <lineage>
        <taxon>Bacteria</taxon>
        <taxon>Pseudomonadati</taxon>
        <taxon>Pseudomonadota</taxon>
        <taxon>Gammaproteobacteria</taxon>
        <taxon>Chromatiales</taxon>
        <taxon>Chromatiaceae</taxon>
        <taxon>Thioflavicoccus</taxon>
    </lineage>
</organism>
<dbReference type="eggNOG" id="COG3146">
    <property type="taxonomic scope" value="Bacteria"/>
</dbReference>
<dbReference type="Pfam" id="PF04339">
    <property type="entry name" value="FemAB_like"/>
    <property type="match status" value="1"/>
</dbReference>
<dbReference type="InterPro" id="IPR016181">
    <property type="entry name" value="Acyl_CoA_acyltransferase"/>
</dbReference>
<dbReference type="STRING" id="765912.Thimo_2448"/>
<dbReference type="RefSeq" id="WP_015281314.1">
    <property type="nucleotide sequence ID" value="NC_019940.1"/>
</dbReference>
<dbReference type="InterPro" id="IPR007434">
    <property type="entry name" value="FemAB-like"/>
</dbReference>
<dbReference type="KEGG" id="tmb:Thimo_2448"/>
<proteinExistence type="predicted"/>
<sequence>MLTPSVHPRIDAISAADWNHLVDADSPFLRHEFLVAMERHGCVGEALGWIPQHLVLRDDAGRLVAAAPMYLKYNSYGELVFDWAWADAYHRAGLRYYPKLVVACPYTPANGPRLLTAPGPRQIEYRRALATAAQTLAEQLGVSSLHWLFPTEEETTLLEGQGLLRRTGCQFHWQNRGYRDFDDFLAAFSAEKRKKIRRERRRVAEAEIRIQLRHGHEASEAEWALFHHLYEATFDKRGGIPTLSLPFFHEIARTMGEQLLLVLAYRGERLVAAAFDLIGTRTLYGRHWGCFEEYHSLHFEACYYQGLDYCIARGLQRFEPGAQGEHKVSRGFLPTPTWSAHWIADTRFRRAIAGFLAEERAGMRDYLAEMRAHSPYKRADC</sequence>
<dbReference type="HOGENOM" id="CLU_036032_1_0_6"/>
<dbReference type="SUPFAM" id="SSF55729">
    <property type="entry name" value="Acyl-CoA N-acyltransferases (Nat)"/>
    <property type="match status" value="1"/>
</dbReference>
<name>L0GYY5_9GAMM</name>
<dbReference type="AlphaFoldDB" id="L0GYY5"/>
<dbReference type="Proteomes" id="UP000010816">
    <property type="component" value="Chromosome"/>
</dbReference>
<reference evidence="1 2" key="1">
    <citation type="submission" date="2011-09" db="EMBL/GenBank/DDBJ databases">
        <title>Complete sequence of chromosome of Thioflavicoccus mobilis 8321.</title>
        <authorList>
            <consortium name="US DOE Joint Genome Institute"/>
            <person name="Lucas S."/>
            <person name="Han J."/>
            <person name="Lapidus A."/>
            <person name="Cheng J.-F."/>
            <person name="Goodwin L."/>
            <person name="Pitluck S."/>
            <person name="Peters L."/>
            <person name="Ovchinnikova G."/>
            <person name="Lu M."/>
            <person name="Detter J.C."/>
            <person name="Han C."/>
            <person name="Tapia R."/>
            <person name="Land M."/>
            <person name="Hauser L."/>
            <person name="Kyrpides N."/>
            <person name="Ivanova N."/>
            <person name="Pagani I."/>
            <person name="Vogl K."/>
            <person name="Liu Z."/>
            <person name="Imhoff J."/>
            <person name="Thiel V."/>
            <person name="Frigaard N.-U."/>
            <person name="Bryant D."/>
            <person name="Woyke T."/>
        </authorList>
    </citation>
    <scope>NUCLEOTIDE SEQUENCE [LARGE SCALE GENOMIC DNA]</scope>
    <source>
        <strain evidence="1 2">8321</strain>
    </source>
</reference>
<dbReference type="Gene3D" id="3.40.630.30">
    <property type="match status" value="1"/>
</dbReference>
<keyword evidence="2" id="KW-1185">Reference proteome</keyword>
<dbReference type="EMBL" id="CP003051">
    <property type="protein sequence ID" value="AGA91181.1"/>
    <property type="molecule type" value="Genomic_DNA"/>
</dbReference>
<accession>L0GYY5</accession>
<dbReference type="OrthoDB" id="9776898at2"/>
<dbReference type="PATRIC" id="fig|765912.4.peg.2399"/>
<dbReference type="PANTHER" id="PTHR47017">
    <property type="entry name" value="ACYL-COA"/>
    <property type="match status" value="1"/>
</dbReference>